<sequence>MFKIIQDVQDTSHLVTYLATFLLPRPGDNGYHRKIYTKPELYIAVNLNEKNCMWGITPLHDLNRSYPPMEFCSPERLHGKHPNFACDMWSYMVYFGVLYLNGYSPFSTVAHGGVISDIGKTPEPTRNLASTIAYSRPDADPIERGLVHSIMLKIFTSALYCCYRSH</sequence>
<organism evidence="1 2">
    <name type="scientific">Aspergillus caelatus</name>
    <dbReference type="NCBI Taxonomy" id="61420"/>
    <lineage>
        <taxon>Eukaryota</taxon>
        <taxon>Fungi</taxon>
        <taxon>Dikarya</taxon>
        <taxon>Ascomycota</taxon>
        <taxon>Pezizomycotina</taxon>
        <taxon>Eurotiomycetes</taxon>
        <taxon>Eurotiomycetidae</taxon>
        <taxon>Eurotiales</taxon>
        <taxon>Aspergillaceae</taxon>
        <taxon>Aspergillus</taxon>
        <taxon>Aspergillus subgen. Circumdati</taxon>
    </lineage>
</organism>
<dbReference type="AlphaFoldDB" id="A0A5N7ABD3"/>
<dbReference type="Proteomes" id="UP000326268">
    <property type="component" value="Unassembled WGS sequence"/>
</dbReference>
<dbReference type="OrthoDB" id="5979581at2759"/>
<dbReference type="RefSeq" id="XP_031930223.1">
    <property type="nucleotide sequence ID" value="XM_032070035.1"/>
</dbReference>
<dbReference type="InterPro" id="IPR011009">
    <property type="entry name" value="Kinase-like_dom_sf"/>
</dbReference>
<dbReference type="GeneID" id="43654481"/>
<proteinExistence type="predicted"/>
<dbReference type="SUPFAM" id="SSF56112">
    <property type="entry name" value="Protein kinase-like (PK-like)"/>
    <property type="match status" value="1"/>
</dbReference>
<evidence type="ECO:0000313" key="1">
    <source>
        <dbReference type="EMBL" id="KAE8367142.1"/>
    </source>
</evidence>
<gene>
    <name evidence="1" type="ORF">BDV27DRAFT_143027</name>
</gene>
<evidence type="ECO:0008006" key="3">
    <source>
        <dbReference type="Google" id="ProtNLM"/>
    </source>
</evidence>
<dbReference type="EMBL" id="ML737602">
    <property type="protein sequence ID" value="KAE8367142.1"/>
    <property type="molecule type" value="Genomic_DNA"/>
</dbReference>
<dbReference type="Gene3D" id="1.10.510.10">
    <property type="entry name" value="Transferase(Phosphotransferase) domain 1"/>
    <property type="match status" value="1"/>
</dbReference>
<evidence type="ECO:0000313" key="2">
    <source>
        <dbReference type="Proteomes" id="UP000326268"/>
    </source>
</evidence>
<protein>
    <recommendedName>
        <fullName evidence="3">Protein kinase domain-containing protein</fullName>
    </recommendedName>
</protein>
<keyword evidence="2" id="KW-1185">Reference proteome</keyword>
<name>A0A5N7ABD3_9EURO</name>
<accession>A0A5N7ABD3</accession>
<reference evidence="1 2" key="1">
    <citation type="submission" date="2019-04" db="EMBL/GenBank/DDBJ databases">
        <title>Friends and foes A comparative genomics studyof 23 Aspergillus species from section Flavi.</title>
        <authorList>
            <consortium name="DOE Joint Genome Institute"/>
            <person name="Kjaerbolling I."/>
            <person name="Vesth T."/>
            <person name="Frisvad J.C."/>
            <person name="Nybo J.L."/>
            <person name="Theobald S."/>
            <person name="Kildgaard S."/>
            <person name="Isbrandt T."/>
            <person name="Kuo A."/>
            <person name="Sato A."/>
            <person name="Lyhne E.K."/>
            <person name="Kogle M.E."/>
            <person name="Wiebenga A."/>
            <person name="Kun R.S."/>
            <person name="Lubbers R.J."/>
            <person name="Makela M.R."/>
            <person name="Barry K."/>
            <person name="Chovatia M."/>
            <person name="Clum A."/>
            <person name="Daum C."/>
            <person name="Haridas S."/>
            <person name="He G."/>
            <person name="LaButti K."/>
            <person name="Lipzen A."/>
            <person name="Mondo S."/>
            <person name="Riley R."/>
            <person name="Salamov A."/>
            <person name="Simmons B.A."/>
            <person name="Magnuson J.K."/>
            <person name="Henrissat B."/>
            <person name="Mortensen U.H."/>
            <person name="Larsen T.O."/>
            <person name="Devries R.P."/>
            <person name="Grigoriev I.V."/>
            <person name="Machida M."/>
            <person name="Baker S.E."/>
            <person name="Andersen M.R."/>
        </authorList>
    </citation>
    <scope>NUCLEOTIDE SEQUENCE [LARGE SCALE GENOMIC DNA]</scope>
    <source>
        <strain evidence="1 2">CBS 763.97</strain>
    </source>
</reference>